<feature type="compositionally biased region" description="Polar residues" evidence="1">
    <location>
        <begin position="394"/>
        <end position="405"/>
    </location>
</feature>
<protein>
    <submittedName>
        <fullName evidence="2">Uncharacterized protein</fullName>
    </submittedName>
</protein>
<feature type="compositionally biased region" description="Polar residues" evidence="1">
    <location>
        <begin position="1"/>
        <end position="15"/>
    </location>
</feature>
<evidence type="ECO:0000313" key="2">
    <source>
        <dbReference type="EMBL" id="PWN40410.1"/>
    </source>
</evidence>
<feature type="region of interest" description="Disordered" evidence="1">
    <location>
        <begin position="475"/>
        <end position="497"/>
    </location>
</feature>
<dbReference type="InParanoid" id="A0A316VSQ7"/>
<dbReference type="GeneID" id="37037582"/>
<dbReference type="Proteomes" id="UP000245783">
    <property type="component" value="Unassembled WGS sequence"/>
</dbReference>
<dbReference type="EMBL" id="KZ819418">
    <property type="protein sequence ID" value="PWN40410.1"/>
    <property type="molecule type" value="Genomic_DNA"/>
</dbReference>
<name>A0A316VSQ7_9BASI</name>
<sequence>MPQISQNGQAAQMSAPTKMRESGSLVEPSHLSTSPRRLKTWKDLSDRRPLPLRFLLLPSNRPGGKLCPSLCVHINGHVIVRIMDPEHSEPFVSLAAILHSAGLTVAEGLLRFGLRRDRMDFDMTLAGLEPWDEIWVPLATARRVAESLNILEPLASLLSWSTRHVWSLDEGSSGLVHNWKVPSSVLDPGTYSTASLTASEFAVIEPLAAGQLIRTLVSPEQRRSAMLNHNPPRSAEPVTLRQADARAVSQQLVRWSVQRLETWLSAQEEDGQSDVAPEMSGDTLDAEEMAQKCVAVRLLASLVQGTSLRGKEPLSVCGSQITLLPEELLGHNGSALERKGKATRTKILDAKSRRVWIAKLDLALACLVDELSLQRGRHEPNLVSEPDYDEAPGQSATPANMNGAASSQLNRIEAALTRLESRGMYCGTEKQDYDSPDATHDSSSHRAARFAPLAPVGGIINSALGLRLGATSRQSDRSTFVGHSKDGPASMPTMSSDGISATSRTVIAPGIVSNESIAVLLVVLICAVLWPRE</sequence>
<evidence type="ECO:0000313" key="3">
    <source>
        <dbReference type="Proteomes" id="UP000245783"/>
    </source>
</evidence>
<organism evidence="2 3">
    <name type="scientific">Ceraceosorus guamensis</name>
    <dbReference type="NCBI Taxonomy" id="1522189"/>
    <lineage>
        <taxon>Eukaryota</taxon>
        <taxon>Fungi</taxon>
        <taxon>Dikarya</taxon>
        <taxon>Basidiomycota</taxon>
        <taxon>Ustilaginomycotina</taxon>
        <taxon>Exobasidiomycetes</taxon>
        <taxon>Ceraceosorales</taxon>
        <taxon>Ceraceosoraceae</taxon>
        <taxon>Ceraceosorus</taxon>
    </lineage>
</organism>
<dbReference type="AlphaFoldDB" id="A0A316VSQ7"/>
<accession>A0A316VSQ7</accession>
<reference evidence="2 3" key="1">
    <citation type="journal article" date="2018" name="Mol. Biol. Evol.">
        <title>Broad Genomic Sampling Reveals a Smut Pathogenic Ancestry of the Fungal Clade Ustilaginomycotina.</title>
        <authorList>
            <person name="Kijpornyongpan T."/>
            <person name="Mondo S.J."/>
            <person name="Barry K."/>
            <person name="Sandor L."/>
            <person name="Lee J."/>
            <person name="Lipzen A."/>
            <person name="Pangilinan J."/>
            <person name="LaButti K."/>
            <person name="Hainaut M."/>
            <person name="Henrissat B."/>
            <person name="Grigoriev I.V."/>
            <person name="Spatafora J.W."/>
            <person name="Aime M.C."/>
        </authorList>
    </citation>
    <scope>NUCLEOTIDE SEQUENCE [LARGE SCALE GENOMIC DNA]</scope>
    <source>
        <strain evidence="2 3">MCA 4658</strain>
    </source>
</reference>
<dbReference type="OrthoDB" id="2504162at2759"/>
<dbReference type="RefSeq" id="XP_025367570.1">
    <property type="nucleotide sequence ID" value="XM_025515712.1"/>
</dbReference>
<evidence type="ECO:0000256" key="1">
    <source>
        <dbReference type="SAM" id="MobiDB-lite"/>
    </source>
</evidence>
<keyword evidence="3" id="KW-1185">Reference proteome</keyword>
<proteinExistence type="predicted"/>
<feature type="region of interest" description="Disordered" evidence="1">
    <location>
        <begin position="1"/>
        <end position="38"/>
    </location>
</feature>
<gene>
    <name evidence="2" type="ORF">IE81DRAFT_342731</name>
</gene>
<dbReference type="STRING" id="1522189.A0A316VSQ7"/>
<feature type="region of interest" description="Disordered" evidence="1">
    <location>
        <begin position="378"/>
        <end position="405"/>
    </location>
</feature>